<dbReference type="Proteomes" id="UP000504606">
    <property type="component" value="Unplaced"/>
</dbReference>
<organism evidence="1 2">
    <name type="scientific">Frankliniella occidentalis</name>
    <name type="common">Western flower thrips</name>
    <name type="synonym">Euthrips occidentalis</name>
    <dbReference type="NCBI Taxonomy" id="133901"/>
    <lineage>
        <taxon>Eukaryota</taxon>
        <taxon>Metazoa</taxon>
        <taxon>Ecdysozoa</taxon>
        <taxon>Arthropoda</taxon>
        <taxon>Hexapoda</taxon>
        <taxon>Insecta</taxon>
        <taxon>Pterygota</taxon>
        <taxon>Neoptera</taxon>
        <taxon>Paraneoptera</taxon>
        <taxon>Thysanoptera</taxon>
        <taxon>Terebrantia</taxon>
        <taxon>Thripoidea</taxon>
        <taxon>Thripidae</taxon>
        <taxon>Frankliniella</taxon>
    </lineage>
</organism>
<protein>
    <submittedName>
        <fullName evidence="2">Uncharacterized protein LOC113211283</fullName>
    </submittedName>
</protein>
<dbReference type="KEGG" id="foc:113211283"/>
<gene>
    <name evidence="2" type="primary">LOC113211283</name>
</gene>
<dbReference type="RefSeq" id="XP_026285392.2">
    <property type="nucleotide sequence ID" value="XM_026429607.2"/>
</dbReference>
<evidence type="ECO:0000313" key="2">
    <source>
        <dbReference type="RefSeq" id="XP_026285392.2"/>
    </source>
</evidence>
<sequence>MDCHLDEEHLQIFSKNFQDNLQVAISMHVDSFVSSMVEYSRSCSREILTEKGAELVRSNADLIEARTSLENAVGQSALICIMQSALKLSTAIVTANHMENGMSLK</sequence>
<dbReference type="AlphaFoldDB" id="A0A6J1SWY9"/>
<dbReference type="GeneID" id="113211283"/>
<accession>A0A6J1SWY9</accession>
<proteinExistence type="predicted"/>
<evidence type="ECO:0000313" key="1">
    <source>
        <dbReference type="Proteomes" id="UP000504606"/>
    </source>
</evidence>
<name>A0A6J1SWY9_FRAOC</name>
<reference evidence="2" key="1">
    <citation type="submission" date="2025-08" db="UniProtKB">
        <authorList>
            <consortium name="RefSeq"/>
        </authorList>
    </citation>
    <scope>IDENTIFICATION</scope>
    <source>
        <tissue evidence="2">Whole organism</tissue>
    </source>
</reference>
<keyword evidence="1" id="KW-1185">Reference proteome</keyword>